<dbReference type="AlphaFoldDB" id="A0AA41K4J6"/>
<comment type="caution">
    <text evidence="1">The sequence shown here is derived from an EMBL/GenBank/DDBJ whole genome shotgun (WGS) entry which is preliminary data.</text>
</comment>
<dbReference type="Proteomes" id="UP000708338">
    <property type="component" value="Unassembled WGS sequence"/>
</dbReference>
<dbReference type="EMBL" id="WQPS01000005">
    <property type="protein sequence ID" value="MBT9809411.1"/>
    <property type="molecule type" value="Genomic_DNA"/>
</dbReference>
<sequence length="96" mass="10801">MKKIFLSQPMGGKSDEEILSERERMINVAKEKCGEVEVLDTFFQDFDGNALMFLAKSIEVLSTADAAVFAPGWNQKRGCRVEHQCCIDYGIPILIE</sequence>
<name>A0AA41K4J6_9FIRM</name>
<protein>
    <recommendedName>
        <fullName evidence="3">DUF4406 domain-containing protein</fullName>
    </recommendedName>
</protein>
<reference evidence="1" key="1">
    <citation type="journal article" date="2021" name="Gut Microbes">
        <title>A synthetic consortium of 100 gut commensals modulates the composition and function in a colon model of the microbiome of elderly subjects.</title>
        <authorList>
            <person name="Perez M."/>
            <person name="Ntemiri A."/>
            <person name="Tan H."/>
            <person name="Harris H.M.B."/>
            <person name="Roager H.M."/>
            <person name="Ribiere C."/>
            <person name="O'Toole P.W."/>
        </authorList>
    </citation>
    <scope>NUCLEOTIDE SEQUENCE</scope>
    <source>
        <strain evidence="1">MCC335</strain>
    </source>
</reference>
<dbReference type="RefSeq" id="WP_215629993.1">
    <property type="nucleotide sequence ID" value="NZ_JAWQDS010000001.1"/>
</dbReference>
<evidence type="ECO:0000313" key="1">
    <source>
        <dbReference type="EMBL" id="MBT9809411.1"/>
    </source>
</evidence>
<evidence type="ECO:0000313" key="2">
    <source>
        <dbReference type="Proteomes" id="UP000708338"/>
    </source>
</evidence>
<organism evidence="1 2">
    <name type="scientific">Enterocloster citroniae</name>
    <dbReference type="NCBI Taxonomy" id="358743"/>
    <lineage>
        <taxon>Bacteria</taxon>
        <taxon>Bacillati</taxon>
        <taxon>Bacillota</taxon>
        <taxon>Clostridia</taxon>
        <taxon>Lachnospirales</taxon>
        <taxon>Lachnospiraceae</taxon>
        <taxon>Enterocloster</taxon>
    </lineage>
</organism>
<evidence type="ECO:0008006" key="3">
    <source>
        <dbReference type="Google" id="ProtNLM"/>
    </source>
</evidence>
<gene>
    <name evidence="1" type="ORF">GPL26_07085</name>
</gene>
<accession>A0AA41K4J6</accession>
<proteinExistence type="predicted"/>